<gene>
    <name evidence="2" type="ORF">FOTG_17965</name>
</gene>
<feature type="domain" description="DUF8032" evidence="1">
    <location>
        <begin position="11"/>
        <end position="103"/>
    </location>
</feature>
<organism evidence="2">
    <name type="scientific">Fusarium oxysporum f. sp. vasinfectum 25433</name>
    <dbReference type="NCBI Taxonomy" id="1089449"/>
    <lineage>
        <taxon>Eukaryota</taxon>
        <taxon>Fungi</taxon>
        <taxon>Dikarya</taxon>
        <taxon>Ascomycota</taxon>
        <taxon>Pezizomycotina</taxon>
        <taxon>Sordariomycetes</taxon>
        <taxon>Hypocreomycetidae</taxon>
        <taxon>Hypocreales</taxon>
        <taxon>Nectriaceae</taxon>
        <taxon>Fusarium</taxon>
        <taxon>Fusarium oxysporum species complex</taxon>
    </lineage>
</organism>
<protein>
    <recommendedName>
        <fullName evidence="1">DUF8032 domain-containing protein</fullName>
    </recommendedName>
</protein>
<reference evidence="2" key="1">
    <citation type="submission" date="2011-11" db="EMBL/GenBank/DDBJ databases">
        <title>The Genome Sequence of Fusarium oxysporum Cotton.</title>
        <authorList>
            <consortium name="The Broad Institute Genome Sequencing Platform"/>
            <person name="Ma L.-J."/>
            <person name="Gale L.R."/>
            <person name="Schwartz D.C."/>
            <person name="Zhou S."/>
            <person name="Corby-Kistler H."/>
            <person name="Young S.K."/>
            <person name="Zeng Q."/>
            <person name="Gargeya S."/>
            <person name="Fitzgerald M."/>
            <person name="Haas B."/>
            <person name="Abouelleil A."/>
            <person name="Alvarado L."/>
            <person name="Arachchi H.M."/>
            <person name="Berlin A."/>
            <person name="Brown A."/>
            <person name="Chapman S.B."/>
            <person name="Chen Z."/>
            <person name="Dunbar C."/>
            <person name="Freedman E."/>
            <person name="Gearin G."/>
            <person name="Goldberg J."/>
            <person name="Griggs A."/>
            <person name="Gujja S."/>
            <person name="Heiman D."/>
            <person name="Howarth C."/>
            <person name="Larson L."/>
            <person name="Lui A."/>
            <person name="MacDonald P.J.P."/>
            <person name="Montmayeur A."/>
            <person name="Murphy C."/>
            <person name="Neiman D."/>
            <person name="Pearson M."/>
            <person name="Priest M."/>
            <person name="Roberts A."/>
            <person name="Saif S."/>
            <person name="Shea T."/>
            <person name="Shenoy N."/>
            <person name="Sisk P."/>
            <person name="Stolte C."/>
            <person name="Sykes S."/>
            <person name="Wortman J."/>
            <person name="Nusbaum C."/>
            <person name="Birren B."/>
        </authorList>
    </citation>
    <scope>NUCLEOTIDE SEQUENCE [LARGE SCALE GENOMIC DNA]</scope>
    <source>
        <strain evidence="2">25433</strain>
    </source>
</reference>
<dbReference type="AlphaFoldDB" id="X0LYP2"/>
<dbReference type="EMBL" id="JH658135">
    <property type="protein sequence ID" value="EXM13585.1"/>
    <property type="molecule type" value="Genomic_DNA"/>
</dbReference>
<name>X0LYP2_FUSOX</name>
<dbReference type="PANTHER" id="PTHR22949:SF0">
    <property type="entry name" value="RE27538P"/>
    <property type="match status" value="1"/>
</dbReference>
<dbReference type="HOGENOM" id="CLU_1948905_0_0_1"/>
<reference evidence="2" key="2">
    <citation type="submission" date="2012-05" db="EMBL/GenBank/DDBJ databases">
        <title>The Genome Annotation of Fusarium oxysporum Cotton.</title>
        <authorList>
            <consortium name="The Broad Institute Genomics Platform"/>
            <person name="Ma L.-J."/>
            <person name="Corby-Kistler H."/>
            <person name="Broz K."/>
            <person name="Gale L.R."/>
            <person name="Jonkers W."/>
            <person name="O'Donnell K."/>
            <person name="Ploetz R."/>
            <person name="Steinberg C."/>
            <person name="Schwartz D.C."/>
            <person name="VanEtten H."/>
            <person name="Zhou S."/>
            <person name="Young S.K."/>
            <person name="Zeng Q."/>
            <person name="Gargeya S."/>
            <person name="Fitzgerald M."/>
            <person name="Abouelleil A."/>
            <person name="Alvarado L."/>
            <person name="Chapman S.B."/>
            <person name="Gainer-Dewar J."/>
            <person name="Goldberg J."/>
            <person name="Griggs A."/>
            <person name="Gujja S."/>
            <person name="Hansen M."/>
            <person name="Howarth C."/>
            <person name="Imamovic A."/>
            <person name="Ireland A."/>
            <person name="Larimer J."/>
            <person name="McCowan C."/>
            <person name="Murphy C."/>
            <person name="Pearson M."/>
            <person name="Poon T.W."/>
            <person name="Priest M."/>
            <person name="Roberts A."/>
            <person name="Saif S."/>
            <person name="Shea T."/>
            <person name="Sykes S."/>
            <person name="Wortman J."/>
            <person name="Nusbaum C."/>
            <person name="Birren B."/>
        </authorList>
    </citation>
    <scope>NUCLEOTIDE SEQUENCE</scope>
    <source>
        <strain evidence="2">25433</strain>
    </source>
</reference>
<dbReference type="Pfam" id="PF26087">
    <property type="entry name" value="DUF8032"/>
    <property type="match status" value="1"/>
</dbReference>
<dbReference type="Proteomes" id="UP000030701">
    <property type="component" value="Unassembled WGS sequence"/>
</dbReference>
<accession>X0LYP2</accession>
<dbReference type="OrthoDB" id="5153378at2759"/>
<sequence length="129" mass="15236">MADLRVDNGVPWITFQYSREKGEKEYTIPCDIESVIKDELSPQFKKKNYIYPRAYCHEGQYKGNRWLYETDCNHMVWALANLNPVLQGRRGRIQQAVNIWRNMNPKLRSRKARRIAKETDVQPPLTPSP</sequence>
<evidence type="ECO:0000259" key="1">
    <source>
        <dbReference type="Pfam" id="PF26087"/>
    </source>
</evidence>
<dbReference type="InterPro" id="IPR058345">
    <property type="entry name" value="DUF8032"/>
</dbReference>
<proteinExistence type="predicted"/>
<evidence type="ECO:0000313" key="2">
    <source>
        <dbReference type="EMBL" id="EXM13585.1"/>
    </source>
</evidence>
<dbReference type="PANTHER" id="PTHR22949">
    <property type="entry name" value="WHITE COLLAR 2 PROTEIN WC2"/>
    <property type="match status" value="1"/>
</dbReference>